<dbReference type="Proteomes" id="UP000176282">
    <property type="component" value="Unassembled WGS sequence"/>
</dbReference>
<dbReference type="Pfam" id="PF00673">
    <property type="entry name" value="Ribosomal_L5_C"/>
    <property type="match status" value="1"/>
</dbReference>
<keyword evidence="5" id="KW-0820">tRNA-binding</keyword>
<dbReference type="InterPro" id="IPR031310">
    <property type="entry name" value="Ribosomal_uL5_N"/>
</dbReference>
<dbReference type="GO" id="GO:0005840">
    <property type="term" value="C:ribosome"/>
    <property type="evidence" value="ECO:0007669"/>
    <property type="project" value="UniProtKB-KW"/>
</dbReference>
<dbReference type="PANTHER" id="PTHR11994">
    <property type="entry name" value="60S RIBOSOMAL PROTEIN L11-RELATED"/>
    <property type="match status" value="1"/>
</dbReference>
<feature type="domain" description="Large ribosomal subunit protein uL5 C-terminal" evidence="8">
    <location>
        <begin position="85"/>
        <end position="177"/>
    </location>
</feature>
<dbReference type="GO" id="GO:0000049">
    <property type="term" value="F:tRNA binding"/>
    <property type="evidence" value="ECO:0007669"/>
    <property type="project" value="UniProtKB-UniRule"/>
</dbReference>
<keyword evidence="5" id="KW-0694">RNA-binding</keyword>
<evidence type="ECO:0000256" key="4">
    <source>
        <dbReference type="ARBA" id="ARBA00035245"/>
    </source>
</evidence>
<dbReference type="GO" id="GO:1990904">
    <property type="term" value="C:ribonucleoprotein complex"/>
    <property type="evidence" value="ECO:0007669"/>
    <property type="project" value="UniProtKB-KW"/>
</dbReference>
<comment type="function">
    <text evidence="5">This is 1 of the proteins that bind and probably mediate the attachment of the 5S RNA into the large ribosomal subunit, where it forms part of the central protuberance. In the 70S ribosome it contacts protein S13 of the 30S subunit (bridge B1b), connecting the 2 subunits; this bridge is implicated in subunit movement. Contacts the P site tRNA; the 5S rRNA and some of its associated proteins might help stabilize positioning of ribosome-bound tRNAs.</text>
</comment>
<dbReference type="SUPFAM" id="SSF55282">
    <property type="entry name" value="RL5-like"/>
    <property type="match status" value="1"/>
</dbReference>
<dbReference type="EMBL" id="MFQB01000058">
    <property type="protein sequence ID" value="OGH64512.1"/>
    <property type="molecule type" value="Genomic_DNA"/>
</dbReference>
<dbReference type="Gene3D" id="3.30.1440.10">
    <property type="match status" value="1"/>
</dbReference>
<dbReference type="InterPro" id="IPR002132">
    <property type="entry name" value="Ribosomal_uL5"/>
</dbReference>
<keyword evidence="5" id="KW-0699">rRNA-binding</keyword>
<proteinExistence type="inferred from homology"/>
<dbReference type="Pfam" id="PF00281">
    <property type="entry name" value="Ribosomal_L5"/>
    <property type="match status" value="1"/>
</dbReference>
<dbReference type="InterPro" id="IPR020930">
    <property type="entry name" value="Ribosomal_uL5_bac-type"/>
</dbReference>
<sequence>MSQLYTQFKETIAPALKTELGLKNVMQVPAISKVVINVGYGRHVKESGFIDHVEKTLRAITGQTPVHNKAKKSISNFKLREGTDIGMSVTLRGKNMYDFLYRFINITLPRVRDFRGLSVKSFDKGGNYTIGFKEHIAFPEVTGDSSEKIHGLQVVITTTAKDKKQGITLLKKMGFPFRDA</sequence>
<evidence type="ECO:0000256" key="1">
    <source>
        <dbReference type="ARBA" id="ARBA00008553"/>
    </source>
</evidence>
<dbReference type="InterPro" id="IPR022803">
    <property type="entry name" value="Ribosomal_uL5_dom_sf"/>
</dbReference>
<evidence type="ECO:0000256" key="2">
    <source>
        <dbReference type="ARBA" id="ARBA00022980"/>
    </source>
</evidence>
<comment type="subunit">
    <text evidence="5">Part of the 50S ribosomal subunit; part of the 5S rRNA/L5/L18/L25 subcomplex. Contacts the 5S rRNA and the P site tRNA. Forms a bridge to the 30S subunit in the 70S ribosome.</text>
</comment>
<dbReference type="GO" id="GO:0003735">
    <property type="term" value="F:structural constituent of ribosome"/>
    <property type="evidence" value="ECO:0007669"/>
    <property type="project" value="InterPro"/>
</dbReference>
<dbReference type="GO" id="GO:0006412">
    <property type="term" value="P:translation"/>
    <property type="evidence" value="ECO:0007669"/>
    <property type="project" value="UniProtKB-UniRule"/>
</dbReference>
<reference evidence="9 10" key="1">
    <citation type="journal article" date="2016" name="Nat. Commun.">
        <title>Thousands of microbial genomes shed light on interconnected biogeochemical processes in an aquifer system.</title>
        <authorList>
            <person name="Anantharaman K."/>
            <person name="Brown C.T."/>
            <person name="Hug L.A."/>
            <person name="Sharon I."/>
            <person name="Castelle C.J."/>
            <person name="Probst A.J."/>
            <person name="Thomas B.C."/>
            <person name="Singh A."/>
            <person name="Wilkins M.J."/>
            <person name="Karaoz U."/>
            <person name="Brodie E.L."/>
            <person name="Williams K.H."/>
            <person name="Hubbard S.S."/>
            <person name="Banfield J.F."/>
        </authorList>
    </citation>
    <scope>NUCLEOTIDE SEQUENCE [LARGE SCALE GENOMIC DNA]</scope>
</reference>
<evidence type="ECO:0000313" key="9">
    <source>
        <dbReference type="EMBL" id="OGH64512.1"/>
    </source>
</evidence>
<gene>
    <name evidence="5" type="primary">rplE</name>
    <name evidence="9" type="ORF">A3J66_01005</name>
</gene>
<dbReference type="NCBIfam" id="NF000585">
    <property type="entry name" value="PRK00010.1"/>
    <property type="match status" value="1"/>
</dbReference>
<dbReference type="AlphaFoldDB" id="A0A1F6LYQ0"/>
<accession>A0A1F6LYQ0</accession>
<keyword evidence="2 5" id="KW-0689">Ribosomal protein</keyword>
<comment type="similarity">
    <text evidence="1 5 6">Belongs to the universal ribosomal protein uL5 family.</text>
</comment>
<feature type="domain" description="Large ribosomal subunit protein uL5 N-terminal" evidence="7">
    <location>
        <begin position="24"/>
        <end position="80"/>
    </location>
</feature>
<evidence type="ECO:0000259" key="8">
    <source>
        <dbReference type="Pfam" id="PF00673"/>
    </source>
</evidence>
<dbReference type="HAMAP" id="MF_01333_B">
    <property type="entry name" value="Ribosomal_uL5_B"/>
    <property type="match status" value="1"/>
</dbReference>
<dbReference type="PIRSF" id="PIRSF002161">
    <property type="entry name" value="Ribosomal_L5"/>
    <property type="match status" value="1"/>
</dbReference>
<dbReference type="STRING" id="1798680.A3J66_01005"/>
<evidence type="ECO:0000256" key="5">
    <source>
        <dbReference type="HAMAP-Rule" id="MF_01333"/>
    </source>
</evidence>
<evidence type="ECO:0000256" key="6">
    <source>
        <dbReference type="RuleBase" id="RU003930"/>
    </source>
</evidence>
<evidence type="ECO:0000256" key="3">
    <source>
        <dbReference type="ARBA" id="ARBA00023274"/>
    </source>
</evidence>
<evidence type="ECO:0000259" key="7">
    <source>
        <dbReference type="Pfam" id="PF00281"/>
    </source>
</evidence>
<dbReference type="FunFam" id="3.30.1440.10:FF:000001">
    <property type="entry name" value="50S ribosomal protein L5"/>
    <property type="match status" value="1"/>
</dbReference>
<name>A0A1F6LYQ0_9BACT</name>
<organism evidence="9 10">
    <name type="scientific">Candidatus Magasanikbacteria bacterium RIFCSPHIGHO2_02_FULL_47_14</name>
    <dbReference type="NCBI Taxonomy" id="1798680"/>
    <lineage>
        <taxon>Bacteria</taxon>
        <taxon>Candidatus Magasanikiibacteriota</taxon>
    </lineage>
</organism>
<comment type="caution">
    <text evidence="9">The sequence shown here is derived from an EMBL/GenBank/DDBJ whole genome shotgun (WGS) entry which is preliminary data.</text>
</comment>
<evidence type="ECO:0000313" key="10">
    <source>
        <dbReference type="Proteomes" id="UP000176282"/>
    </source>
</evidence>
<keyword evidence="3 5" id="KW-0687">Ribonucleoprotein</keyword>
<dbReference type="GO" id="GO:0019843">
    <property type="term" value="F:rRNA binding"/>
    <property type="evidence" value="ECO:0007669"/>
    <property type="project" value="UniProtKB-UniRule"/>
</dbReference>
<dbReference type="InterPro" id="IPR031309">
    <property type="entry name" value="Ribosomal_uL5_C"/>
</dbReference>
<protein>
    <recommendedName>
        <fullName evidence="4 5">Large ribosomal subunit protein uL5</fullName>
    </recommendedName>
</protein>